<dbReference type="OrthoDB" id="671735at2759"/>
<evidence type="ECO:0000313" key="2">
    <source>
        <dbReference type="Proteomes" id="UP000636709"/>
    </source>
</evidence>
<proteinExistence type="predicted"/>
<keyword evidence="2" id="KW-1185">Reference proteome</keyword>
<gene>
    <name evidence="1" type="ORF">HU200_063379</name>
</gene>
<dbReference type="PANTHER" id="PTHR36478:SF23">
    <property type="match status" value="1"/>
</dbReference>
<accession>A0A835A5A3</accession>
<protein>
    <submittedName>
        <fullName evidence="1">Uncharacterized protein</fullName>
    </submittedName>
</protein>
<dbReference type="Proteomes" id="UP000636709">
    <property type="component" value="Unassembled WGS sequence"/>
</dbReference>
<dbReference type="EMBL" id="JACEFO010002677">
    <property type="protein sequence ID" value="KAF8651558.1"/>
    <property type="molecule type" value="Genomic_DNA"/>
</dbReference>
<reference evidence="1" key="1">
    <citation type="submission" date="2020-07" db="EMBL/GenBank/DDBJ databases">
        <title>Genome sequence and genetic diversity analysis of an under-domesticated orphan crop, white fonio (Digitaria exilis).</title>
        <authorList>
            <person name="Bennetzen J.L."/>
            <person name="Chen S."/>
            <person name="Ma X."/>
            <person name="Wang X."/>
            <person name="Yssel A.E.J."/>
            <person name="Chaluvadi S.R."/>
            <person name="Johnson M."/>
            <person name="Gangashetty P."/>
            <person name="Hamidou F."/>
            <person name="Sanogo M.D."/>
            <person name="Zwaenepoel A."/>
            <person name="Wallace J."/>
            <person name="Van De Peer Y."/>
            <person name="Van Deynze A."/>
        </authorList>
    </citation>
    <scope>NUCLEOTIDE SEQUENCE</scope>
    <source>
        <tissue evidence="1">Leaves</tissue>
    </source>
</reference>
<name>A0A835A5A3_9POAL</name>
<organism evidence="1 2">
    <name type="scientific">Digitaria exilis</name>
    <dbReference type="NCBI Taxonomy" id="1010633"/>
    <lineage>
        <taxon>Eukaryota</taxon>
        <taxon>Viridiplantae</taxon>
        <taxon>Streptophyta</taxon>
        <taxon>Embryophyta</taxon>
        <taxon>Tracheophyta</taxon>
        <taxon>Spermatophyta</taxon>
        <taxon>Magnoliopsida</taxon>
        <taxon>Liliopsida</taxon>
        <taxon>Poales</taxon>
        <taxon>Poaceae</taxon>
        <taxon>PACMAD clade</taxon>
        <taxon>Panicoideae</taxon>
        <taxon>Panicodae</taxon>
        <taxon>Paniceae</taxon>
        <taxon>Anthephorinae</taxon>
        <taxon>Digitaria</taxon>
    </lineage>
</organism>
<dbReference type="AlphaFoldDB" id="A0A835A5A3"/>
<evidence type="ECO:0000313" key="1">
    <source>
        <dbReference type="EMBL" id="KAF8651558.1"/>
    </source>
</evidence>
<dbReference type="PANTHER" id="PTHR36478">
    <property type="entry name" value="OS04G0614237 PROTEIN-RELATED"/>
    <property type="match status" value="1"/>
</dbReference>
<sequence>MASSCEQGVAVLGFVDDKLAAASGPGEGERSISHSLEYPCTARFRLRRLLAYLRRWHSHAEVYEAYAPIETHLYCGARANTRVIFHVKDLVKKVKEGQWREAGYYVNRFAPFYQSGYEARLLMMFLHDLMALSDFSNGHVMVASYLCDWFMSIYKTPVLNKYPCFATLVADVLFMRSDHARSLNFLS</sequence>
<comment type="caution">
    <text evidence="1">The sequence shown here is derived from an EMBL/GenBank/DDBJ whole genome shotgun (WGS) entry which is preliminary data.</text>
</comment>